<gene>
    <name evidence="5" type="ORF">S12H4_36126</name>
</gene>
<dbReference type="InterPro" id="IPR002941">
    <property type="entry name" value="DNA_methylase_N4/N6"/>
</dbReference>
<reference evidence="5" key="1">
    <citation type="journal article" date="2014" name="Front. Microbiol.">
        <title>High frequency of phylogenetically diverse reductive dehalogenase-homologous genes in deep subseafloor sedimentary metagenomes.</title>
        <authorList>
            <person name="Kawai M."/>
            <person name="Futagami T."/>
            <person name="Toyoda A."/>
            <person name="Takaki Y."/>
            <person name="Nishi S."/>
            <person name="Hori S."/>
            <person name="Arai W."/>
            <person name="Tsubouchi T."/>
            <person name="Morono Y."/>
            <person name="Uchiyama I."/>
            <person name="Ito T."/>
            <person name="Fujiyama A."/>
            <person name="Inagaki F."/>
            <person name="Takami H."/>
        </authorList>
    </citation>
    <scope>NUCLEOTIDE SEQUENCE</scope>
    <source>
        <strain evidence="5">Expedition CK06-06</strain>
    </source>
</reference>
<evidence type="ECO:0000256" key="3">
    <source>
        <dbReference type="ARBA" id="ARBA00022679"/>
    </source>
</evidence>
<comment type="caution">
    <text evidence="5">The sequence shown here is derived from an EMBL/GenBank/DDBJ whole genome shotgun (WGS) entry which is preliminary data.</text>
</comment>
<protein>
    <recommendedName>
        <fullName evidence="4">DNA methylase N-4/N-6 domain-containing protein</fullName>
    </recommendedName>
</protein>
<dbReference type="SUPFAM" id="SSF53335">
    <property type="entry name" value="S-adenosyl-L-methionine-dependent methyltransferases"/>
    <property type="match status" value="1"/>
</dbReference>
<dbReference type="GO" id="GO:0008170">
    <property type="term" value="F:N-methyltransferase activity"/>
    <property type="evidence" value="ECO:0007669"/>
    <property type="project" value="InterPro"/>
</dbReference>
<dbReference type="Pfam" id="PF01555">
    <property type="entry name" value="N6_N4_Mtase"/>
    <property type="match status" value="1"/>
</dbReference>
<name>X1TNT3_9ZZZZ</name>
<dbReference type="InterPro" id="IPR029063">
    <property type="entry name" value="SAM-dependent_MTases_sf"/>
</dbReference>
<comment type="similarity">
    <text evidence="1">Belongs to the N(4)/N(6)-methyltransferase family.</text>
</comment>
<sequence>MAKKNDKTKVKISPAKGRPMLTWVGKRPLKVVPALPAQHVEIFNPSGDLRKKPKDIWQNWPDRYPKGGLLFHGDNKEVLAHLLANGFRGKINLIYIDPPFDSGADYVRKVQLRGVKGTAKIEGETYTLGEQIQYTDIWANDNYLQFMYERLMLLKELLSEGGNIVLHADSSKGHLLRCLLDEVFNAGNFRNEITWKYVKYQMGKIRQFVDNTDRLFWYSKGADWTYNLQFQNL</sequence>
<keyword evidence="2" id="KW-0489">Methyltransferase</keyword>
<feature type="non-terminal residue" evidence="5">
    <location>
        <position position="233"/>
    </location>
</feature>
<dbReference type="EMBL" id="BARW01021515">
    <property type="protein sequence ID" value="GAI89245.1"/>
    <property type="molecule type" value="Genomic_DNA"/>
</dbReference>
<accession>X1TNT3</accession>
<dbReference type="Gene3D" id="3.40.50.150">
    <property type="entry name" value="Vaccinia Virus protein VP39"/>
    <property type="match status" value="1"/>
</dbReference>
<dbReference type="AlphaFoldDB" id="X1TNT3"/>
<evidence type="ECO:0000256" key="1">
    <source>
        <dbReference type="ARBA" id="ARBA00006594"/>
    </source>
</evidence>
<evidence type="ECO:0000259" key="4">
    <source>
        <dbReference type="Pfam" id="PF01555"/>
    </source>
</evidence>
<dbReference type="InterPro" id="IPR002052">
    <property type="entry name" value="DNA_methylase_N6_adenine_CS"/>
</dbReference>
<proteinExistence type="inferred from homology"/>
<organism evidence="5">
    <name type="scientific">marine sediment metagenome</name>
    <dbReference type="NCBI Taxonomy" id="412755"/>
    <lineage>
        <taxon>unclassified sequences</taxon>
        <taxon>metagenomes</taxon>
        <taxon>ecological metagenomes</taxon>
    </lineage>
</organism>
<evidence type="ECO:0000313" key="5">
    <source>
        <dbReference type="EMBL" id="GAI89245.1"/>
    </source>
</evidence>
<feature type="domain" description="DNA methylase N-4/N-6" evidence="4">
    <location>
        <begin position="91"/>
        <end position="227"/>
    </location>
</feature>
<dbReference type="GO" id="GO:0003677">
    <property type="term" value="F:DNA binding"/>
    <property type="evidence" value="ECO:0007669"/>
    <property type="project" value="InterPro"/>
</dbReference>
<dbReference type="PROSITE" id="PS00092">
    <property type="entry name" value="N6_MTASE"/>
    <property type="match status" value="1"/>
</dbReference>
<evidence type="ECO:0000256" key="2">
    <source>
        <dbReference type="ARBA" id="ARBA00022603"/>
    </source>
</evidence>
<keyword evidence="3" id="KW-0808">Transferase</keyword>
<dbReference type="GO" id="GO:0032259">
    <property type="term" value="P:methylation"/>
    <property type="evidence" value="ECO:0007669"/>
    <property type="project" value="UniProtKB-KW"/>
</dbReference>